<evidence type="ECO:0000256" key="1">
    <source>
        <dbReference type="SAM" id="Phobius"/>
    </source>
</evidence>
<comment type="caution">
    <text evidence="2">The sequence shown here is derived from an EMBL/GenBank/DDBJ whole genome shotgun (WGS) entry which is preliminary data.</text>
</comment>
<proteinExistence type="predicted"/>
<dbReference type="AlphaFoldDB" id="A0A2P5EDF1"/>
<evidence type="ECO:0000313" key="2">
    <source>
        <dbReference type="EMBL" id="PON83562.1"/>
    </source>
</evidence>
<protein>
    <submittedName>
        <fullName evidence="2">Uncharacterized protein</fullName>
    </submittedName>
</protein>
<organism evidence="2 3">
    <name type="scientific">Trema orientale</name>
    <name type="common">Charcoal tree</name>
    <name type="synonym">Celtis orientalis</name>
    <dbReference type="NCBI Taxonomy" id="63057"/>
    <lineage>
        <taxon>Eukaryota</taxon>
        <taxon>Viridiplantae</taxon>
        <taxon>Streptophyta</taxon>
        <taxon>Embryophyta</taxon>
        <taxon>Tracheophyta</taxon>
        <taxon>Spermatophyta</taxon>
        <taxon>Magnoliopsida</taxon>
        <taxon>eudicotyledons</taxon>
        <taxon>Gunneridae</taxon>
        <taxon>Pentapetalae</taxon>
        <taxon>rosids</taxon>
        <taxon>fabids</taxon>
        <taxon>Rosales</taxon>
        <taxon>Cannabaceae</taxon>
        <taxon>Trema</taxon>
    </lineage>
</organism>
<keyword evidence="1" id="KW-0812">Transmembrane</keyword>
<dbReference type="Proteomes" id="UP000237000">
    <property type="component" value="Unassembled WGS sequence"/>
</dbReference>
<keyword evidence="1" id="KW-1133">Transmembrane helix</keyword>
<name>A0A2P5EDF1_TREOI</name>
<evidence type="ECO:0000313" key="3">
    <source>
        <dbReference type="Proteomes" id="UP000237000"/>
    </source>
</evidence>
<dbReference type="InParanoid" id="A0A2P5EDF1"/>
<feature type="transmembrane region" description="Helical" evidence="1">
    <location>
        <begin position="20"/>
        <end position="43"/>
    </location>
</feature>
<sequence length="108" mass="12577">MNIKRRSTPLKSAYSNEISFEITAAVEFFFFWIFFESTFLQLLKKPGSSHRNKRAYIFHHLPESSEAFVYEGCRRAVFHLHHSQVGAHHSSRILKEPGSKVVVRRQGV</sequence>
<dbReference type="EMBL" id="JXTC01000176">
    <property type="protein sequence ID" value="PON83562.1"/>
    <property type="molecule type" value="Genomic_DNA"/>
</dbReference>
<keyword evidence="1" id="KW-0472">Membrane</keyword>
<gene>
    <name evidence="2" type="ORF">TorRG33x02_206140</name>
</gene>
<reference evidence="3" key="1">
    <citation type="submission" date="2016-06" db="EMBL/GenBank/DDBJ databases">
        <title>Parallel loss of symbiosis genes in relatives of nitrogen-fixing non-legume Parasponia.</title>
        <authorList>
            <person name="Van Velzen R."/>
            <person name="Holmer R."/>
            <person name="Bu F."/>
            <person name="Rutten L."/>
            <person name="Van Zeijl A."/>
            <person name="Liu W."/>
            <person name="Santuari L."/>
            <person name="Cao Q."/>
            <person name="Sharma T."/>
            <person name="Shen D."/>
            <person name="Roswanjaya Y."/>
            <person name="Wardhani T."/>
            <person name="Kalhor M.S."/>
            <person name="Jansen J."/>
            <person name="Van den Hoogen J."/>
            <person name="Gungor B."/>
            <person name="Hartog M."/>
            <person name="Hontelez J."/>
            <person name="Verver J."/>
            <person name="Yang W.-C."/>
            <person name="Schijlen E."/>
            <person name="Repin R."/>
            <person name="Schilthuizen M."/>
            <person name="Schranz E."/>
            <person name="Heidstra R."/>
            <person name="Miyata K."/>
            <person name="Fedorova E."/>
            <person name="Kohlen W."/>
            <person name="Bisseling T."/>
            <person name="Smit S."/>
            <person name="Geurts R."/>
        </authorList>
    </citation>
    <scope>NUCLEOTIDE SEQUENCE [LARGE SCALE GENOMIC DNA]</scope>
    <source>
        <strain evidence="3">cv. RG33-2</strain>
    </source>
</reference>
<accession>A0A2P5EDF1</accession>
<keyword evidence="3" id="KW-1185">Reference proteome</keyword>